<feature type="compositionally biased region" description="Low complexity" evidence="1">
    <location>
        <begin position="58"/>
        <end position="76"/>
    </location>
</feature>
<evidence type="ECO:0000313" key="2">
    <source>
        <dbReference type="EMBL" id="EJN83793.1"/>
    </source>
</evidence>
<organism evidence="2 3">
    <name type="scientific">Actinomyces naeslundii (strain ATCC 12104 / DSM 43013 / CCUG 2238 / JCM 8349 / NCTC 10301 / Howell 279)</name>
    <dbReference type="NCBI Taxonomy" id="1115803"/>
    <lineage>
        <taxon>Bacteria</taxon>
        <taxon>Bacillati</taxon>
        <taxon>Actinomycetota</taxon>
        <taxon>Actinomycetes</taxon>
        <taxon>Actinomycetales</taxon>
        <taxon>Actinomycetaceae</taxon>
        <taxon>Actinomyces</taxon>
    </lineage>
</organism>
<protein>
    <submittedName>
        <fullName evidence="2">Uncharacterized protein</fullName>
    </submittedName>
</protein>
<feature type="region of interest" description="Disordered" evidence="1">
    <location>
        <begin position="25"/>
        <end position="76"/>
    </location>
</feature>
<reference evidence="2 3" key="1">
    <citation type="submission" date="2012-07" db="EMBL/GenBank/DDBJ databases">
        <authorList>
            <person name="Durkin A.S."/>
            <person name="McCorrison J."/>
            <person name="Torralba M."/>
            <person name="Gillis M."/>
            <person name="Methe B."/>
            <person name="Sutton G."/>
            <person name="Nelson K.E."/>
        </authorList>
    </citation>
    <scope>NUCLEOTIDE SEQUENCE [LARGE SCALE GENOMIC DNA]</scope>
    <source>
        <strain evidence="3">ATCC 12104 / DSM 43013 / CCUG 2238 / JCM 8349 / NCTC 10301 / Howell 279</strain>
    </source>
</reference>
<dbReference type="Proteomes" id="UP000007814">
    <property type="component" value="Unassembled WGS sequence"/>
</dbReference>
<evidence type="ECO:0000256" key="1">
    <source>
        <dbReference type="SAM" id="MobiDB-lite"/>
    </source>
</evidence>
<dbReference type="EMBL" id="ALJK01000203">
    <property type="protein sequence ID" value="EJN83793.1"/>
    <property type="molecule type" value="Genomic_DNA"/>
</dbReference>
<name>J3A8L0_ACTNH</name>
<feature type="non-terminal residue" evidence="2">
    <location>
        <position position="76"/>
    </location>
</feature>
<dbReference type="AlphaFoldDB" id="J3A8L0"/>
<comment type="caution">
    <text evidence="2">The sequence shown here is derived from an EMBL/GenBank/DDBJ whole genome shotgun (WGS) entry which is preliminary data.</text>
</comment>
<proteinExistence type="predicted"/>
<accession>J3A8L0</accession>
<evidence type="ECO:0000313" key="3">
    <source>
        <dbReference type="Proteomes" id="UP000007814"/>
    </source>
</evidence>
<sequence>MPRLQRLTDFIARLLGKEWDVRALDHQRDHRPGGHQDNQPSPPVSRQRHQDRYPAAPADSVDSAETADAADAAGPD</sequence>
<feature type="compositionally biased region" description="Basic and acidic residues" evidence="1">
    <location>
        <begin position="25"/>
        <end position="34"/>
    </location>
</feature>
<gene>
    <name evidence="2" type="ORF">HMPREF1129_0188</name>
</gene>